<dbReference type="AlphaFoldDB" id="A0A2P2N8T0"/>
<evidence type="ECO:0000313" key="1">
    <source>
        <dbReference type="EMBL" id="MBX38856.1"/>
    </source>
</evidence>
<dbReference type="EMBL" id="GGEC01058372">
    <property type="protein sequence ID" value="MBX38856.1"/>
    <property type="molecule type" value="Transcribed_RNA"/>
</dbReference>
<accession>A0A2P2N8T0</accession>
<name>A0A2P2N8T0_RHIMU</name>
<organism evidence="1">
    <name type="scientific">Rhizophora mucronata</name>
    <name type="common">Asiatic mangrove</name>
    <dbReference type="NCBI Taxonomy" id="61149"/>
    <lineage>
        <taxon>Eukaryota</taxon>
        <taxon>Viridiplantae</taxon>
        <taxon>Streptophyta</taxon>
        <taxon>Embryophyta</taxon>
        <taxon>Tracheophyta</taxon>
        <taxon>Spermatophyta</taxon>
        <taxon>Magnoliopsida</taxon>
        <taxon>eudicotyledons</taxon>
        <taxon>Gunneridae</taxon>
        <taxon>Pentapetalae</taxon>
        <taxon>rosids</taxon>
        <taxon>fabids</taxon>
        <taxon>Malpighiales</taxon>
        <taxon>Rhizophoraceae</taxon>
        <taxon>Rhizophora</taxon>
    </lineage>
</organism>
<proteinExistence type="predicted"/>
<sequence length="68" mass="7988">MDTSGTFYSRKKCYVKESRFSLRKNASGSFKLEESLITSHIWLANLLDYSQCLCILQFIIFPQLEMRT</sequence>
<protein>
    <submittedName>
        <fullName evidence="1">Uncharacterized protein</fullName>
    </submittedName>
</protein>
<reference evidence="1" key="1">
    <citation type="submission" date="2018-02" db="EMBL/GenBank/DDBJ databases">
        <title>Rhizophora mucronata_Transcriptome.</title>
        <authorList>
            <person name="Meera S.P."/>
            <person name="Sreeshan A."/>
            <person name="Augustine A."/>
        </authorList>
    </citation>
    <scope>NUCLEOTIDE SEQUENCE</scope>
    <source>
        <tissue evidence="1">Leaf</tissue>
    </source>
</reference>